<accession>A0A398CKI8</accession>
<dbReference type="Proteomes" id="UP000266340">
    <property type="component" value="Unassembled WGS sequence"/>
</dbReference>
<dbReference type="GO" id="GO:0030246">
    <property type="term" value="F:carbohydrate binding"/>
    <property type="evidence" value="ECO:0007669"/>
    <property type="project" value="InterPro"/>
</dbReference>
<reference evidence="1 2" key="1">
    <citation type="submission" date="2018-09" db="EMBL/GenBank/DDBJ databases">
        <title>Cohnella cavernae sp. nov., isolated from a karst cave.</title>
        <authorList>
            <person name="Zhu H."/>
        </authorList>
    </citation>
    <scope>NUCLEOTIDE SEQUENCE [LARGE SCALE GENOMIC DNA]</scope>
    <source>
        <strain evidence="1 2">K2E09-144</strain>
    </source>
</reference>
<dbReference type="Pfam" id="PF01263">
    <property type="entry name" value="Aldose_epim"/>
    <property type="match status" value="1"/>
</dbReference>
<dbReference type="OrthoDB" id="9795355at2"/>
<dbReference type="InterPro" id="IPR008183">
    <property type="entry name" value="Aldose_1/G6P_1-epimerase"/>
</dbReference>
<dbReference type="EMBL" id="QXJM01000056">
    <property type="protein sequence ID" value="RIE00407.1"/>
    <property type="molecule type" value="Genomic_DNA"/>
</dbReference>
<dbReference type="AlphaFoldDB" id="A0A398CKI8"/>
<dbReference type="InterPro" id="IPR011013">
    <property type="entry name" value="Gal_mutarotase_sf_dom"/>
</dbReference>
<sequence>MSRYSATIREHDGFKIVSLMDSGADAEATIVADAGSNLIRFRQQGCEVLSHPDSLAELKGNGRSKYGTPILFPPNRVKKGIIKFKGREYKLPLNEPPEYHLHGELSSRPWEIIATGVSDKDGAFAITRFRFADHPDIMNYFPHSLVFTMTYKLSDGKMFVEGAIANEGPDEAPFAFGLHPYFNLPFRSHSAISLQVPASVEWPVSNQAFVIGEPSITALCRELRNGITLNDFPQLGVALVELDPAGDRTCKIVVNDEAKRYTIAYRMDESFPYVVLFRPDWSDAFSLEPYTYVTDAFNLDYAYERTGARGIRSAETISFATSLWVE</sequence>
<dbReference type="GO" id="GO:0005975">
    <property type="term" value="P:carbohydrate metabolic process"/>
    <property type="evidence" value="ECO:0007669"/>
    <property type="project" value="InterPro"/>
</dbReference>
<dbReference type="GO" id="GO:0016853">
    <property type="term" value="F:isomerase activity"/>
    <property type="evidence" value="ECO:0007669"/>
    <property type="project" value="InterPro"/>
</dbReference>
<comment type="caution">
    <text evidence="1">The sequence shown here is derived from an EMBL/GenBank/DDBJ whole genome shotgun (WGS) entry which is preliminary data.</text>
</comment>
<dbReference type="SUPFAM" id="SSF74650">
    <property type="entry name" value="Galactose mutarotase-like"/>
    <property type="match status" value="1"/>
</dbReference>
<proteinExistence type="predicted"/>
<keyword evidence="2" id="KW-1185">Reference proteome</keyword>
<organism evidence="1 2">
    <name type="scientific">Cohnella faecalis</name>
    <dbReference type="NCBI Taxonomy" id="2315694"/>
    <lineage>
        <taxon>Bacteria</taxon>
        <taxon>Bacillati</taxon>
        <taxon>Bacillota</taxon>
        <taxon>Bacilli</taxon>
        <taxon>Bacillales</taxon>
        <taxon>Paenibacillaceae</taxon>
        <taxon>Cohnella</taxon>
    </lineage>
</organism>
<name>A0A398CKI8_9BACL</name>
<gene>
    <name evidence="1" type="ORF">D3H35_28765</name>
</gene>
<evidence type="ECO:0000313" key="1">
    <source>
        <dbReference type="EMBL" id="RIE00407.1"/>
    </source>
</evidence>
<dbReference type="RefSeq" id="WP_119152525.1">
    <property type="nucleotide sequence ID" value="NZ_JBHSOV010000044.1"/>
</dbReference>
<evidence type="ECO:0000313" key="2">
    <source>
        <dbReference type="Proteomes" id="UP000266340"/>
    </source>
</evidence>
<protein>
    <submittedName>
        <fullName evidence="1">Aldose 1-epimerase</fullName>
    </submittedName>
</protein>
<dbReference type="InterPro" id="IPR014718">
    <property type="entry name" value="GH-type_carb-bd"/>
</dbReference>
<dbReference type="CDD" id="cd01081">
    <property type="entry name" value="Aldose_epim"/>
    <property type="match status" value="1"/>
</dbReference>
<dbReference type="Gene3D" id="2.70.98.10">
    <property type="match status" value="1"/>
</dbReference>